<feature type="non-terminal residue" evidence="10">
    <location>
        <position position="131"/>
    </location>
</feature>
<keyword evidence="4" id="KW-0444">Lipid biosynthesis</keyword>
<dbReference type="Proteomes" id="UP000621799">
    <property type="component" value="Unassembled WGS sequence"/>
</dbReference>
<dbReference type="EC" id="2.4.1.182" evidence="2"/>
<evidence type="ECO:0000256" key="3">
    <source>
        <dbReference type="ARBA" id="ARBA00020902"/>
    </source>
</evidence>
<proteinExistence type="predicted"/>
<sequence>MAKKIFISTGEVSGDLQGALLVKALRSRARDLGISLTISAVGGDRMAAAGADLLGNTSDIGSVGLLESLPFVLPAWQLQRRIRKSLHENPPDLVILIDYMGPNLSLGAYLKARFPHVPVVYYIAPQAWVWS</sequence>
<comment type="function">
    <text evidence="1">Condensation of UDP-2,3-diacylglucosamine and 2,3-diacylglucosamine-1-phosphate to form lipid A disaccharide, a precursor of lipid A, a phosphorylated glycolipid that anchors the lipopolysaccharide to the outer membrane of the cell.</text>
</comment>
<evidence type="ECO:0000256" key="1">
    <source>
        <dbReference type="ARBA" id="ARBA00002056"/>
    </source>
</evidence>
<dbReference type="Pfam" id="PF02684">
    <property type="entry name" value="LpxB"/>
    <property type="match status" value="1"/>
</dbReference>
<reference evidence="10" key="1">
    <citation type="submission" date="2020-10" db="EMBL/GenBank/DDBJ databases">
        <authorList>
            <person name="Castelo-Branco R."/>
            <person name="Eusebio N."/>
            <person name="Adriana R."/>
            <person name="Vieira A."/>
            <person name="Brugerolle De Fraissinette N."/>
            <person name="Rezende De Castro R."/>
            <person name="Schneider M.P."/>
            <person name="Vasconcelos V."/>
            <person name="Leao P.N."/>
        </authorList>
    </citation>
    <scope>NUCLEOTIDE SEQUENCE</scope>
    <source>
        <strain evidence="10">LEGE 11467</strain>
    </source>
</reference>
<keyword evidence="11" id="KW-1185">Reference proteome</keyword>
<evidence type="ECO:0000313" key="11">
    <source>
        <dbReference type="Proteomes" id="UP000621799"/>
    </source>
</evidence>
<dbReference type="PANTHER" id="PTHR30372">
    <property type="entry name" value="LIPID-A-DISACCHARIDE SYNTHASE"/>
    <property type="match status" value="1"/>
</dbReference>
<comment type="catalytic activity">
    <reaction evidence="9">
        <text>a lipid X + a UDP-2-N,3-O-bis[(3R)-3-hydroxyacyl]-alpha-D-glucosamine = a lipid A disaccharide + UDP + H(+)</text>
        <dbReference type="Rhea" id="RHEA:67828"/>
        <dbReference type="ChEBI" id="CHEBI:15378"/>
        <dbReference type="ChEBI" id="CHEBI:58223"/>
        <dbReference type="ChEBI" id="CHEBI:137748"/>
        <dbReference type="ChEBI" id="CHEBI:176338"/>
        <dbReference type="ChEBI" id="CHEBI:176343"/>
        <dbReference type="EC" id="2.4.1.182"/>
    </reaction>
</comment>
<dbReference type="GO" id="GO:0009245">
    <property type="term" value="P:lipid A biosynthetic process"/>
    <property type="evidence" value="ECO:0007669"/>
    <property type="project" value="UniProtKB-KW"/>
</dbReference>
<dbReference type="AlphaFoldDB" id="A0A928Z868"/>
<accession>A0A928Z868</accession>
<organism evidence="10 11">
    <name type="scientific">Zarconia navalis LEGE 11467</name>
    <dbReference type="NCBI Taxonomy" id="1828826"/>
    <lineage>
        <taxon>Bacteria</taxon>
        <taxon>Bacillati</taxon>
        <taxon>Cyanobacteriota</taxon>
        <taxon>Cyanophyceae</taxon>
        <taxon>Oscillatoriophycideae</taxon>
        <taxon>Oscillatoriales</taxon>
        <taxon>Oscillatoriales incertae sedis</taxon>
        <taxon>Zarconia</taxon>
        <taxon>Zarconia navalis</taxon>
    </lineage>
</organism>
<evidence type="ECO:0000256" key="7">
    <source>
        <dbReference type="ARBA" id="ARBA00022679"/>
    </source>
</evidence>
<dbReference type="GO" id="GO:0016020">
    <property type="term" value="C:membrane"/>
    <property type="evidence" value="ECO:0007669"/>
    <property type="project" value="GOC"/>
</dbReference>
<evidence type="ECO:0000313" key="10">
    <source>
        <dbReference type="EMBL" id="MBE9039521.1"/>
    </source>
</evidence>
<comment type="caution">
    <text evidence="10">The sequence shown here is derived from an EMBL/GenBank/DDBJ whole genome shotgun (WGS) entry which is preliminary data.</text>
</comment>
<evidence type="ECO:0000256" key="5">
    <source>
        <dbReference type="ARBA" id="ARBA00022556"/>
    </source>
</evidence>
<keyword evidence="5" id="KW-0441">Lipid A biosynthesis</keyword>
<evidence type="ECO:0000256" key="2">
    <source>
        <dbReference type="ARBA" id="ARBA00012687"/>
    </source>
</evidence>
<protein>
    <recommendedName>
        <fullName evidence="3">Lipid-A-disaccharide synthase</fullName>
        <ecNumber evidence="2">2.4.1.182</ecNumber>
    </recommendedName>
</protein>
<keyword evidence="7" id="KW-0808">Transferase</keyword>
<evidence type="ECO:0000256" key="6">
    <source>
        <dbReference type="ARBA" id="ARBA00022676"/>
    </source>
</evidence>
<keyword evidence="6" id="KW-0328">Glycosyltransferase</keyword>
<dbReference type="InterPro" id="IPR003835">
    <property type="entry name" value="Glyco_trans_19"/>
</dbReference>
<dbReference type="SUPFAM" id="SSF53756">
    <property type="entry name" value="UDP-Glycosyltransferase/glycogen phosphorylase"/>
    <property type="match status" value="1"/>
</dbReference>
<name>A0A928Z868_9CYAN</name>
<dbReference type="EMBL" id="JADEXN010000015">
    <property type="protein sequence ID" value="MBE9039521.1"/>
    <property type="molecule type" value="Genomic_DNA"/>
</dbReference>
<gene>
    <name evidence="10" type="ORF">IQ235_01760</name>
</gene>
<dbReference type="GO" id="GO:0008915">
    <property type="term" value="F:lipid-A-disaccharide synthase activity"/>
    <property type="evidence" value="ECO:0007669"/>
    <property type="project" value="UniProtKB-EC"/>
</dbReference>
<dbReference type="PANTHER" id="PTHR30372:SF4">
    <property type="entry name" value="LIPID-A-DISACCHARIDE SYNTHASE, MITOCHONDRIAL-RELATED"/>
    <property type="match status" value="1"/>
</dbReference>
<evidence type="ECO:0000256" key="9">
    <source>
        <dbReference type="ARBA" id="ARBA00048975"/>
    </source>
</evidence>
<dbReference type="GO" id="GO:0005543">
    <property type="term" value="F:phospholipid binding"/>
    <property type="evidence" value="ECO:0007669"/>
    <property type="project" value="TreeGrafter"/>
</dbReference>
<evidence type="ECO:0000256" key="8">
    <source>
        <dbReference type="ARBA" id="ARBA00023098"/>
    </source>
</evidence>
<evidence type="ECO:0000256" key="4">
    <source>
        <dbReference type="ARBA" id="ARBA00022516"/>
    </source>
</evidence>
<keyword evidence="8" id="KW-0443">Lipid metabolism</keyword>